<dbReference type="AlphaFoldDB" id="A0A923SPZ9"/>
<organism evidence="1 2">
    <name type="scientific">Zhenpiania hominis</name>
    <dbReference type="NCBI Taxonomy" id="2763644"/>
    <lineage>
        <taxon>Bacteria</taxon>
        <taxon>Bacillati</taxon>
        <taxon>Bacillota</taxon>
        <taxon>Clostridia</taxon>
        <taxon>Peptostreptococcales</taxon>
        <taxon>Anaerovoracaceae</taxon>
        <taxon>Zhenpiania</taxon>
    </lineage>
</organism>
<sequence length="337" mass="40612">MYIELNIELRTKQEEDWEDEEWYRTDRFSSEERKIVELFEGSFQKYHVRRRRQYSYKLTTKDEDYEEFWNFHEKHKKKLNIVITGYILYEQEDLEAADAFLLTFKKGCYYYDDWDEEKYDCMETVSPALGQWHPKPPIYLKLPIKTKRLFVQGMAGADTPDGENYISPALRQYLLSCGVDKEFFRPAFAKSNLNEPIAWRLWGADHVLPQESFMPFENPEEKIWLQDADTGYVKWIWNELDENVDEEIPDWEFYMNGDFKLYKMTLNKEGMERLTYVNEAYECIGNIRPTIINKELFWMIAKQVPEIKKYSEPIFFSEHPKGGYKKLQIRGKCHCCD</sequence>
<gene>
    <name evidence="1" type="ORF">H9L42_04615</name>
</gene>
<comment type="caution">
    <text evidence="1">The sequence shown here is derived from an EMBL/GenBank/DDBJ whole genome shotgun (WGS) entry which is preliminary data.</text>
</comment>
<proteinExistence type="predicted"/>
<evidence type="ECO:0000313" key="1">
    <source>
        <dbReference type="EMBL" id="MBC6679107.1"/>
    </source>
</evidence>
<accession>A0A923SPZ9</accession>
<dbReference type="Proteomes" id="UP000602647">
    <property type="component" value="Unassembled WGS sequence"/>
</dbReference>
<dbReference type="EMBL" id="JACRYT010000003">
    <property type="protein sequence ID" value="MBC6679107.1"/>
    <property type="molecule type" value="Genomic_DNA"/>
</dbReference>
<keyword evidence="2" id="KW-1185">Reference proteome</keyword>
<reference evidence="1" key="1">
    <citation type="submission" date="2020-08" db="EMBL/GenBank/DDBJ databases">
        <title>Genome public.</title>
        <authorList>
            <person name="Liu C."/>
            <person name="Sun Q."/>
        </authorList>
    </citation>
    <scope>NUCLEOTIDE SEQUENCE</scope>
    <source>
        <strain evidence="1">BX12</strain>
    </source>
</reference>
<dbReference type="RefSeq" id="WP_187302216.1">
    <property type="nucleotide sequence ID" value="NZ_JACRYT010000003.1"/>
</dbReference>
<name>A0A923SPZ9_9FIRM</name>
<protein>
    <submittedName>
        <fullName evidence="1">Uncharacterized protein</fullName>
    </submittedName>
</protein>
<evidence type="ECO:0000313" key="2">
    <source>
        <dbReference type="Proteomes" id="UP000602647"/>
    </source>
</evidence>